<reference evidence="1 2" key="2">
    <citation type="journal article" date="2010" name="J. Bacteriol.">
        <title>Genome sequence of the polysaccharide-degrading, thermophilic anaerobe Spirochaeta thermophila DSM 6192.</title>
        <authorList>
            <person name="Angelov A."/>
            <person name="Liebl S."/>
            <person name="Ballschmiter M."/>
            <person name="Bomeke M."/>
            <person name="Lehmann R."/>
            <person name="Liesegang H."/>
            <person name="Daniel R."/>
            <person name="Liebl W."/>
        </authorList>
    </citation>
    <scope>NUCLEOTIDE SEQUENCE [LARGE SCALE GENOMIC DNA]</scope>
    <source>
        <strain evidence="2">ATCC 49972 / DSM 6192 / RI 19.B1</strain>
    </source>
</reference>
<dbReference type="eggNOG" id="ENOG5031XAC">
    <property type="taxonomic scope" value="Bacteria"/>
</dbReference>
<gene>
    <name evidence="1" type="ordered locus">STHERM_c03170</name>
</gene>
<dbReference type="KEGG" id="sta:STHERM_c03170"/>
<name>E0RP96_WINT6</name>
<sequence length="150" mass="16963">MKTDPHYAKAYENMKPGVITAEGFLGDDPRTLADIIEADEEEFARLGLSFEEVAARLKALRDEGKKGLGEPVTVEGKWLVRVDDARGHLPSPFEDGIFRKVNTEVTNLRNGETLVFTDLNLHLLERYHFLEGKGSPFRLEPERIKRVLEG</sequence>
<dbReference type="AlphaFoldDB" id="E0RP96"/>
<proteinExistence type="predicted"/>
<dbReference type="RefSeq" id="WP_013313131.1">
    <property type="nucleotide sequence ID" value="NC_014484.1"/>
</dbReference>
<dbReference type="Proteomes" id="UP000001296">
    <property type="component" value="Chromosome"/>
</dbReference>
<organism evidence="1 2">
    <name type="scientific">Winmispira thermophila (strain ATCC 49972 / DSM 6192 / RI 19.B1)</name>
    <name type="common">Spirochaeta thermophila</name>
    <dbReference type="NCBI Taxonomy" id="665571"/>
    <lineage>
        <taxon>Bacteria</taxon>
        <taxon>Pseudomonadati</taxon>
        <taxon>Spirochaetota</taxon>
        <taxon>Spirochaetia</taxon>
        <taxon>Winmispirales</taxon>
        <taxon>Winmispiraceae</taxon>
        <taxon>Winmispira</taxon>
    </lineage>
</organism>
<protein>
    <submittedName>
        <fullName evidence="1">Uncharacterized protein</fullName>
    </submittedName>
</protein>
<dbReference type="EMBL" id="CP001698">
    <property type="protein sequence ID" value="ADN01290.1"/>
    <property type="molecule type" value="Genomic_DNA"/>
</dbReference>
<accession>E0RP96</accession>
<dbReference type="HOGENOM" id="CLU_1703140_0_0_12"/>
<dbReference type="PaxDb" id="665571-STHERM_c03170"/>
<evidence type="ECO:0000313" key="1">
    <source>
        <dbReference type="EMBL" id="ADN01290.1"/>
    </source>
</evidence>
<evidence type="ECO:0000313" key="2">
    <source>
        <dbReference type="Proteomes" id="UP000001296"/>
    </source>
</evidence>
<reference key="1">
    <citation type="submission" date="2009-08" db="EMBL/GenBank/DDBJ databases">
        <title>The genome sequence of Spirochaeta thermophila DSM6192.</title>
        <authorList>
            <person name="Angelov A."/>
            <person name="Mientus M."/>
            <person name="Wittenberg S."/>
            <person name="Lehmann R."/>
            <person name="Liesegang H."/>
            <person name="Daniel R."/>
            <person name="Liebl W."/>
        </authorList>
    </citation>
    <scope>NUCLEOTIDE SEQUENCE</scope>
    <source>
        <strain>DSM 6192</strain>
    </source>
</reference>